<accession>A0A4C1WBN6</accession>
<dbReference type="Proteomes" id="UP000299102">
    <property type="component" value="Unassembled WGS sequence"/>
</dbReference>
<organism evidence="1 2">
    <name type="scientific">Eumeta variegata</name>
    <name type="common">Bagworm moth</name>
    <name type="synonym">Eumeta japonica</name>
    <dbReference type="NCBI Taxonomy" id="151549"/>
    <lineage>
        <taxon>Eukaryota</taxon>
        <taxon>Metazoa</taxon>
        <taxon>Ecdysozoa</taxon>
        <taxon>Arthropoda</taxon>
        <taxon>Hexapoda</taxon>
        <taxon>Insecta</taxon>
        <taxon>Pterygota</taxon>
        <taxon>Neoptera</taxon>
        <taxon>Endopterygota</taxon>
        <taxon>Lepidoptera</taxon>
        <taxon>Glossata</taxon>
        <taxon>Ditrysia</taxon>
        <taxon>Tineoidea</taxon>
        <taxon>Psychidae</taxon>
        <taxon>Oiketicinae</taxon>
        <taxon>Eumeta</taxon>
    </lineage>
</organism>
<dbReference type="EMBL" id="BGZK01000525">
    <property type="protein sequence ID" value="GBP48471.1"/>
    <property type="molecule type" value="Genomic_DNA"/>
</dbReference>
<evidence type="ECO:0000313" key="2">
    <source>
        <dbReference type="Proteomes" id="UP000299102"/>
    </source>
</evidence>
<keyword evidence="2" id="KW-1185">Reference proteome</keyword>
<protein>
    <submittedName>
        <fullName evidence="1">Uncharacterized protein</fullName>
    </submittedName>
</protein>
<comment type="caution">
    <text evidence="1">The sequence shown here is derived from an EMBL/GenBank/DDBJ whole genome shotgun (WGS) entry which is preliminary data.</text>
</comment>
<proteinExistence type="predicted"/>
<dbReference type="AlphaFoldDB" id="A0A4C1WBN6"/>
<evidence type="ECO:0000313" key="1">
    <source>
        <dbReference type="EMBL" id="GBP48471.1"/>
    </source>
</evidence>
<name>A0A4C1WBN6_EUMVA</name>
<gene>
    <name evidence="1" type="ORF">EVAR_16140_1</name>
</gene>
<sequence>MKHPRSSGGRGGPCLSRGTHKGVAGAVYLLGRSPPRRLDDVTAPSADPTTQKCGIPDCADHALCRFRDVNYDMRHNTADYGVVWTS</sequence>
<reference evidence="1 2" key="1">
    <citation type="journal article" date="2019" name="Commun. Biol.">
        <title>The bagworm genome reveals a unique fibroin gene that provides high tensile strength.</title>
        <authorList>
            <person name="Kono N."/>
            <person name="Nakamura H."/>
            <person name="Ohtoshi R."/>
            <person name="Tomita M."/>
            <person name="Numata K."/>
            <person name="Arakawa K."/>
        </authorList>
    </citation>
    <scope>NUCLEOTIDE SEQUENCE [LARGE SCALE GENOMIC DNA]</scope>
</reference>